<dbReference type="Gene3D" id="3.30.460.30">
    <property type="entry name" value="Glutamyl-tRNA reductase, N-terminal domain"/>
    <property type="match status" value="1"/>
</dbReference>
<dbReference type="Pfam" id="PF01488">
    <property type="entry name" value="Shikimate_DH"/>
    <property type="match status" value="1"/>
</dbReference>
<keyword evidence="5 8" id="KW-0560">Oxidoreductase</keyword>
<feature type="domain" description="Tetrapyrrole biosynthesis glutamyl-tRNA reductase dimerisation" evidence="15">
    <location>
        <begin position="314"/>
        <end position="409"/>
    </location>
</feature>
<dbReference type="GO" id="GO:0050661">
    <property type="term" value="F:NADP binding"/>
    <property type="evidence" value="ECO:0007669"/>
    <property type="project" value="InterPro"/>
</dbReference>
<keyword evidence="4 8" id="KW-0521">NADP</keyword>
<feature type="active site" description="Nucleophile" evidence="8 9">
    <location>
        <position position="54"/>
    </location>
</feature>
<dbReference type="EC" id="1.2.1.70" evidence="3 8"/>
<feature type="binding site" evidence="8 10">
    <location>
        <begin position="118"/>
        <end position="120"/>
    </location>
    <ligand>
        <name>substrate</name>
    </ligand>
</feature>
<dbReference type="InterPro" id="IPR006151">
    <property type="entry name" value="Shikm_DH/Glu-tRNA_Rdtase"/>
</dbReference>
<dbReference type="Pfam" id="PF00745">
    <property type="entry name" value="GlutR_dimer"/>
    <property type="match status" value="1"/>
</dbReference>
<keyword evidence="6 8" id="KW-0627">Porphyrin biosynthesis</keyword>
<organism evidence="18 19">
    <name type="scientific">Brachybacterium phenoliresistens</name>
    <dbReference type="NCBI Taxonomy" id="396014"/>
    <lineage>
        <taxon>Bacteria</taxon>
        <taxon>Bacillati</taxon>
        <taxon>Actinomycetota</taxon>
        <taxon>Actinomycetes</taxon>
        <taxon>Micrococcales</taxon>
        <taxon>Dermabacteraceae</taxon>
        <taxon>Brachybacterium</taxon>
    </lineage>
</organism>
<dbReference type="Pfam" id="PF05201">
    <property type="entry name" value="GlutR_N"/>
    <property type="match status" value="1"/>
</dbReference>
<dbReference type="InterPro" id="IPR015896">
    <property type="entry name" value="4pyrrol_synth_GluRdtase_dimer"/>
</dbReference>
<accession>Z9JQC1</accession>
<dbReference type="EMBL" id="JDYK01000021">
    <property type="protein sequence ID" value="EWS79981.1"/>
    <property type="molecule type" value="Genomic_DNA"/>
</dbReference>
<feature type="region of interest" description="Disordered" evidence="14">
    <location>
        <begin position="491"/>
        <end position="510"/>
    </location>
</feature>
<evidence type="ECO:0000256" key="10">
    <source>
        <dbReference type="PIRSR" id="PIRSR000445-2"/>
    </source>
</evidence>
<evidence type="ECO:0000256" key="1">
    <source>
        <dbReference type="ARBA" id="ARBA00005059"/>
    </source>
</evidence>
<evidence type="ECO:0000259" key="16">
    <source>
        <dbReference type="Pfam" id="PF01488"/>
    </source>
</evidence>
<feature type="domain" description="Quinate/shikimate 5-dehydrogenase/glutamyl-tRNA reductase" evidence="16">
    <location>
        <begin position="177"/>
        <end position="300"/>
    </location>
</feature>
<dbReference type="SUPFAM" id="SSF69075">
    <property type="entry name" value="Glutamyl tRNA-reductase dimerization domain"/>
    <property type="match status" value="1"/>
</dbReference>
<dbReference type="NCBIfam" id="TIGR01035">
    <property type="entry name" value="hemA"/>
    <property type="match status" value="1"/>
</dbReference>
<dbReference type="PANTHER" id="PTHR43013">
    <property type="entry name" value="GLUTAMYL-TRNA REDUCTASE"/>
    <property type="match status" value="1"/>
</dbReference>
<dbReference type="GO" id="GO:0008883">
    <property type="term" value="F:glutamyl-tRNA reductase activity"/>
    <property type="evidence" value="ECO:0007669"/>
    <property type="project" value="UniProtKB-UniRule"/>
</dbReference>
<dbReference type="InterPro" id="IPR015895">
    <property type="entry name" value="4pyrrol_synth_GluRdtase_N"/>
</dbReference>
<evidence type="ECO:0000256" key="13">
    <source>
        <dbReference type="RuleBase" id="RU000584"/>
    </source>
</evidence>
<dbReference type="RefSeq" id="WP_084148638.1">
    <property type="nucleotide sequence ID" value="NZ_BAAAOW010000010.1"/>
</dbReference>
<evidence type="ECO:0000256" key="12">
    <source>
        <dbReference type="PIRSR" id="PIRSR000445-4"/>
    </source>
</evidence>
<evidence type="ECO:0000256" key="3">
    <source>
        <dbReference type="ARBA" id="ARBA00012970"/>
    </source>
</evidence>
<dbReference type="InterPro" id="IPR036343">
    <property type="entry name" value="GluRdtase_N_sf"/>
</dbReference>
<feature type="binding site" evidence="8 10">
    <location>
        <position position="113"/>
    </location>
    <ligand>
        <name>substrate</name>
    </ligand>
</feature>
<comment type="catalytic activity">
    <reaction evidence="7 8 13">
        <text>(S)-4-amino-5-oxopentanoate + tRNA(Glu) + NADP(+) = L-glutamyl-tRNA(Glu) + NADPH + H(+)</text>
        <dbReference type="Rhea" id="RHEA:12344"/>
        <dbReference type="Rhea" id="RHEA-COMP:9663"/>
        <dbReference type="Rhea" id="RHEA-COMP:9680"/>
        <dbReference type="ChEBI" id="CHEBI:15378"/>
        <dbReference type="ChEBI" id="CHEBI:57501"/>
        <dbReference type="ChEBI" id="CHEBI:57783"/>
        <dbReference type="ChEBI" id="CHEBI:58349"/>
        <dbReference type="ChEBI" id="CHEBI:78442"/>
        <dbReference type="ChEBI" id="CHEBI:78520"/>
        <dbReference type="EC" id="1.2.1.70"/>
    </reaction>
</comment>
<dbReference type="UniPathway" id="UPA00251">
    <property type="reaction ID" value="UER00316"/>
</dbReference>
<evidence type="ECO:0000256" key="11">
    <source>
        <dbReference type="PIRSR" id="PIRSR000445-3"/>
    </source>
</evidence>
<proteinExistence type="inferred from homology"/>
<evidence type="ECO:0000256" key="6">
    <source>
        <dbReference type="ARBA" id="ARBA00023244"/>
    </source>
</evidence>
<dbReference type="PANTHER" id="PTHR43013:SF1">
    <property type="entry name" value="GLUTAMYL-TRNA REDUCTASE"/>
    <property type="match status" value="1"/>
</dbReference>
<dbReference type="HOGENOM" id="CLU_035113_4_1_11"/>
<dbReference type="Gene3D" id="3.40.50.720">
    <property type="entry name" value="NAD(P)-binding Rossmann-like Domain"/>
    <property type="match status" value="1"/>
</dbReference>
<dbReference type="AlphaFoldDB" id="Z9JQC1"/>
<dbReference type="OrthoDB" id="110209at2"/>
<comment type="domain">
    <text evidence="8">Possesses an unusual extended V-shaped dimeric structure with each monomer consisting of three distinct domains arranged along a curved 'spinal' alpha-helix. The N-terminal catalytic domain specifically recognizes the glutamate moiety of the substrate. The second domain is the NADPH-binding domain, and the third C-terminal domain is responsible for dimerization.</text>
</comment>
<evidence type="ECO:0000313" key="19">
    <source>
        <dbReference type="Proteomes" id="UP000023067"/>
    </source>
</evidence>
<dbReference type="InterPro" id="IPR036291">
    <property type="entry name" value="NAD(P)-bd_dom_sf"/>
</dbReference>
<comment type="subunit">
    <text evidence="8">Homodimer.</text>
</comment>
<keyword evidence="19" id="KW-1185">Reference proteome</keyword>
<dbReference type="SUPFAM" id="SSF51735">
    <property type="entry name" value="NAD(P)-binding Rossmann-fold domains"/>
    <property type="match status" value="1"/>
</dbReference>
<comment type="pathway">
    <text evidence="1 8 13">Porphyrin-containing compound metabolism; protoporphyrin-IX biosynthesis; 5-aminolevulinate from L-glutamyl-tRNA(Glu): step 1/2.</text>
</comment>
<evidence type="ECO:0000256" key="7">
    <source>
        <dbReference type="ARBA" id="ARBA00047464"/>
    </source>
</evidence>
<comment type="caution">
    <text evidence="18">The sequence shown here is derived from an EMBL/GenBank/DDBJ whole genome shotgun (WGS) entry which is preliminary data.</text>
</comment>
<gene>
    <name evidence="8" type="primary">hemA</name>
    <name evidence="18" type="ORF">BF93_08595</name>
</gene>
<dbReference type="InterPro" id="IPR000343">
    <property type="entry name" value="4pyrrol_synth_GluRdtase"/>
</dbReference>
<comment type="function">
    <text evidence="8">Catalyzes the NADPH-dependent reduction of glutamyl-tRNA(Glu) to glutamate 1-semialdehyde (GSA).</text>
</comment>
<evidence type="ECO:0000256" key="4">
    <source>
        <dbReference type="ARBA" id="ARBA00022857"/>
    </source>
</evidence>
<feature type="binding site" evidence="8 10">
    <location>
        <begin position="53"/>
        <end position="56"/>
    </location>
    <ligand>
        <name>substrate</name>
    </ligand>
</feature>
<reference evidence="18 19" key="1">
    <citation type="submission" date="2014-02" db="EMBL/GenBank/DDBJ databases">
        <title>Genome sequence of Brachybacterium phenoliresistens strain W13A50.</title>
        <authorList>
            <person name="Wang X."/>
        </authorList>
    </citation>
    <scope>NUCLEOTIDE SEQUENCE [LARGE SCALE GENOMIC DNA]</scope>
    <source>
        <strain evidence="18 19">W13A50</strain>
    </source>
</reference>
<dbReference type="eggNOG" id="COG0373">
    <property type="taxonomic scope" value="Bacteria"/>
</dbReference>
<comment type="similarity">
    <text evidence="2 8 13">Belongs to the glutamyl-tRNA reductase family.</text>
</comment>
<evidence type="ECO:0000256" key="9">
    <source>
        <dbReference type="PIRSR" id="PIRSR000445-1"/>
    </source>
</evidence>
<evidence type="ECO:0000313" key="18">
    <source>
        <dbReference type="EMBL" id="EWS79981.1"/>
    </source>
</evidence>
<feature type="domain" description="Glutamyl-tRNA reductase N-terminal" evidence="17">
    <location>
        <begin position="5"/>
        <end position="159"/>
    </location>
</feature>
<evidence type="ECO:0000259" key="15">
    <source>
        <dbReference type="Pfam" id="PF00745"/>
    </source>
</evidence>
<dbReference type="PATRIC" id="fig|396014.3.peg.3218"/>
<dbReference type="InterPro" id="IPR036453">
    <property type="entry name" value="GluRdtase_dimer_dom_sf"/>
</dbReference>
<feature type="binding site" evidence="8 11">
    <location>
        <begin position="193"/>
        <end position="198"/>
    </location>
    <ligand>
        <name>NADP(+)</name>
        <dbReference type="ChEBI" id="CHEBI:58349"/>
    </ligand>
</feature>
<feature type="binding site" evidence="8 10">
    <location>
        <position position="124"/>
    </location>
    <ligand>
        <name>substrate</name>
    </ligand>
</feature>
<evidence type="ECO:0000256" key="2">
    <source>
        <dbReference type="ARBA" id="ARBA00005916"/>
    </source>
</evidence>
<comment type="miscellaneous">
    <text evidence="8">During catalysis, the active site Cys acts as a nucleophile attacking the alpha-carbonyl group of tRNA-bound glutamate with the formation of a thioester intermediate between enzyme and glutamate, and the concomitant release of tRNA(Glu). The thioester intermediate is finally reduced by direct hydride transfer from NADPH, to form the product GSA.</text>
</comment>
<name>Z9JQC1_9MICO</name>
<dbReference type="PIRSF" id="PIRSF000445">
    <property type="entry name" value="4pyrrol_synth_GluRdtase"/>
    <property type="match status" value="1"/>
</dbReference>
<evidence type="ECO:0000256" key="8">
    <source>
        <dbReference type="HAMAP-Rule" id="MF_00087"/>
    </source>
</evidence>
<dbReference type="GO" id="GO:0019353">
    <property type="term" value="P:protoporphyrinogen IX biosynthetic process from glutamate"/>
    <property type="evidence" value="ECO:0007669"/>
    <property type="project" value="TreeGrafter"/>
</dbReference>
<dbReference type="NCBIfam" id="NF000750">
    <property type="entry name" value="PRK00045.3-4"/>
    <property type="match status" value="1"/>
</dbReference>
<protein>
    <recommendedName>
        <fullName evidence="3 8">Glutamyl-tRNA reductase</fullName>
        <shortName evidence="8">GluTR</shortName>
        <ecNumber evidence="3 8">1.2.1.70</ecNumber>
    </recommendedName>
</protein>
<sequence>MLVAVRATHDHLDLGVLDALTRDAGSLPAVIGEVLAERADAEPALDGWVVVSTCNRLEVYVDARRFHDGVDVIVEAVSRTSGMSRDLVALCFETAMDAPVTHHLFEVTSGLRSLVIGEAEIGGQVRSDFEAARAEGLTTTLLNDLFQLAFRYAKRVATEAPVGAAGRSGVAVALDRASQALGGLGGRRVLVIGTGAYARLGVAELTRRGVRSVLVHSGSGRAPAFAERHGVAAVPAGGLDAALREADLVLACSGRGTSLFPEQLLEAGPTLILDLALHSDLHPLLRHLQGVRVMGLADLASQLDDAAEPALVTAQAIIAEGAAEFRSRQQVRRVDPAMAAMRHAVAESADAEIARLRRDTSDDVADQVERSIRKILAKVMHSPAARARRLAENGHADEYVEAFHTIFGIDISAHREGEADGQETGPDGWMRLDRTIPPRISEDAASLTALDSRGAPATALASARYARIAMTACPVDHGMGRHASVEAPAVPEASLAADPAARPEILGAAR</sequence>
<dbReference type="STRING" id="396014.BF93_08595"/>
<dbReference type="HAMAP" id="MF_00087">
    <property type="entry name" value="Glu_tRNA_reductase"/>
    <property type="match status" value="1"/>
</dbReference>
<evidence type="ECO:0000256" key="14">
    <source>
        <dbReference type="SAM" id="MobiDB-lite"/>
    </source>
</evidence>
<feature type="site" description="Important for activity" evidence="8 12">
    <location>
        <position position="103"/>
    </location>
</feature>
<evidence type="ECO:0000256" key="5">
    <source>
        <dbReference type="ARBA" id="ARBA00023002"/>
    </source>
</evidence>
<dbReference type="Proteomes" id="UP000023067">
    <property type="component" value="Unassembled WGS sequence"/>
</dbReference>
<dbReference type="SUPFAM" id="SSF69742">
    <property type="entry name" value="Glutamyl tRNA-reductase catalytic, N-terminal domain"/>
    <property type="match status" value="1"/>
</dbReference>
<evidence type="ECO:0000259" key="17">
    <source>
        <dbReference type="Pfam" id="PF05201"/>
    </source>
</evidence>